<dbReference type="AlphaFoldDB" id="A0A2U8GTV5"/>
<evidence type="ECO:0000256" key="1">
    <source>
        <dbReference type="ARBA" id="ARBA00010587"/>
    </source>
</evidence>
<dbReference type="Proteomes" id="UP000244930">
    <property type="component" value="Chromosome"/>
</dbReference>
<dbReference type="CDD" id="cd12107">
    <property type="entry name" value="Hemerythrin"/>
    <property type="match status" value="1"/>
</dbReference>
<dbReference type="RefSeq" id="WP_108950801.1">
    <property type="nucleotide sequence ID" value="NZ_CP022187.1"/>
</dbReference>
<keyword evidence="3" id="KW-0408">Iron</keyword>
<dbReference type="NCBIfam" id="NF002522">
    <property type="entry name" value="PRK01917.1"/>
    <property type="match status" value="1"/>
</dbReference>
<dbReference type="InterPro" id="IPR012312">
    <property type="entry name" value="Hemerythrin-like"/>
</dbReference>
<reference evidence="5 6" key="1">
    <citation type="submission" date="2017-06" db="EMBL/GenBank/DDBJ databases">
        <title>Azoarcus.</title>
        <authorList>
            <person name="Woo J.-H."/>
            <person name="Kim H.-S."/>
        </authorList>
    </citation>
    <scope>NUCLEOTIDE SEQUENCE [LARGE SCALE GENOMIC DNA]</scope>
    <source>
        <strain evidence="5 6">TSPY31</strain>
    </source>
</reference>
<dbReference type="EMBL" id="CP022187">
    <property type="protein sequence ID" value="AWI77102.1"/>
    <property type="molecule type" value="Genomic_DNA"/>
</dbReference>
<keyword evidence="6" id="KW-1185">Reference proteome</keyword>
<dbReference type="InterPro" id="IPR012827">
    <property type="entry name" value="Hemerythrin_metal-bd"/>
</dbReference>
<evidence type="ECO:0000256" key="2">
    <source>
        <dbReference type="ARBA" id="ARBA00022723"/>
    </source>
</evidence>
<keyword evidence="2" id="KW-0479">Metal-binding</keyword>
<evidence type="ECO:0000313" key="6">
    <source>
        <dbReference type="Proteomes" id="UP000244930"/>
    </source>
</evidence>
<organism evidence="5 6">
    <name type="scientific">Parazoarcus communis</name>
    <dbReference type="NCBI Taxonomy" id="41977"/>
    <lineage>
        <taxon>Bacteria</taxon>
        <taxon>Pseudomonadati</taxon>
        <taxon>Pseudomonadota</taxon>
        <taxon>Betaproteobacteria</taxon>
        <taxon>Rhodocyclales</taxon>
        <taxon>Zoogloeaceae</taxon>
        <taxon>Parazoarcus</taxon>
    </lineage>
</organism>
<dbReference type="PANTHER" id="PTHR37164">
    <property type="entry name" value="BACTERIOHEMERYTHRIN"/>
    <property type="match status" value="1"/>
</dbReference>
<dbReference type="Gene3D" id="1.20.120.50">
    <property type="entry name" value="Hemerythrin-like"/>
    <property type="match status" value="1"/>
</dbReference>
<dbReference type="Pfam" id="PF01814">
    <property type="entry name" value="Hemerythrin"/>
    <property type="match status" value="1"/>
</dbReference>
<proteinExistence type="inferred from homology"/>
<dbReference type="InterPro" id="IPR050669">
    <property type="entry name" value="Hemerythrin"/>
</dbReference>
<dbReference type="PANTHER" id="PTHR37164:SF1">
    <property type="entry name" value="BACTERIOHEMERYTHRIN"/>
    <property type="match status" value="1"/>
</dbReference>
<accession>A0A2U8GTV5</accession>
<feature type="domain" description="Hemerythrin-like" evidence="4">
    <location>
        <begin position="16"/>
        <end position="116"/>
    </location>
</feature>
<comment type="similarity">
    <text evidence="1">Belongs to the hemerythrin family.</text>
</comment>
<dbReference type="GO" id="GO:0046872">
    <property type="term" value="F:metal ion binding"/>
    <property type="evidence" value="ECO:0007669"/>
    <property type="project" value="UniProtKB-KW"/>
</dbReference>
<protein>
    <submittedName>
        <fullName evidence="5">Cation-binding hemerythrin HHE</fullName>
    </submittedName>
</protein>
<dbReference type="InterPro" id="IPR035938">
    <property type="entry name" value="Hemerythrin-like_sf"/>
</dbReference>
<evidence type="ECO:0000256" key="3">
    <source>
        <dbReference type="ARBA" id="ARBA00023004"/>
    </source>
</evidence>
<dbReference type="KEGG" id="acom:CEW83_19245"/>
<dbReference type="NCBIfam" id="TIGR02481">
    <property type="entry name" value="hemeryth_dom"/>
    <property type="match status" value="1"/>
</dbReference>
<evidence type="ECO:0000313" key="5">
    <source>
        <dbReference type="EMBL" id="AWI77102.1"/>
    </source>
</evidence>
<evidence type="ECO:0000259" key="4">
    <source>
        <dbReference type="Pfam" id="PF01814"/>
    </source>
</evidence>
<gene>
    <name evidence="5" type="ORF">CEW83_19245</name>
</gene>
<sequence length="164" mass="18333">MALMQWNEQLQLGLGKMDQTHEEFVSHYNAVVEAAPEHFLARLDDFIAHTEAHFDQENRWMEQVNFPGCHRAEHDRVLVVMRDVRNRLERGDAFLGKRLMEELPAWFDNHVNGMDAALAFHLDSIGFDVETGVITPPEGDCSGSAPAGSCACTSAPARADAEKV</sequence>
<name>A0A2U8GTV5_9RHOO</name>
<dbReference type="SUPFAM" id="SSF47188">
    <property type="entry name" value="Hemerythrin-like"/>
    <property type="match status" value="1"/>
</dbReference>